<gene>
    <name evidence="3" type="ORF">GCL60_06770</name>
</gene>
<reference evidence="3 4" key="1">
    <citation type="submission" date="2019-10" db="EMBL/GenBank/DDBJ databases">
        <title>New species of Slilvanegrellaceae.</title>
        <authorList>
            <person name="Pitt A."/>
            <person name="Hahn M.W."/>
        </authorList>
    </citation>
    <scope>NUCLEOTIDE SEQUENCE [LARGE SCALE GENOMIC DNA]</scope>
    <source>
        <strain evidence="3 4">SP-Ram-0.45-NSY-1</strain>
    </source>
</reference>
<name>A0A6N6VW17_9BACT</name>
<dbReference type="Proteomes" id="UP000437748">
    <property type="component" value="Unassembled WGS sequence"/>
</dbReference>
<dbReference type="RefSeq" id="WP_153419624.1">
    <property type="nucleotide sequence ID" value="NZ_WFLM01000002.1"/>
</dbReference>
<dbReference type="Gene3D" id="1.25.40.590">
    <property type="entry name" value="Type IV / VI secretion system, DotU"/>
    <property type="match status" value="1"/>
</dbReference>
<evidence type="ECO:0000259" key="2">
    <source>
        <dbReference type="Pfam" id="PF09850"/>
    </source>
</evidence>
<keyword evidence="1" id="KW-1133">Transmembrane helix</keyword>
<dbReference type="EMBL" id="WFLM01000002">
    <property type="protein sequence ID" value="KAB8039959.1"/>
    <property type="molecule type" value="Genomic_DNA"/>
</dbReference>
<evidence type="ECO:0000313" key="4">
    <source>
        <dbReference type="Proteomes" id="UP000437748"/>
    </source>
</evidence>
<feature type="domain" description="Type IV / VI secretion system DotU" evidence="2">
    <location>
        <begin position="46"/>
        <end position="181"/>
    </location>
</feature>
<sequence>MINSNLVINDIFSDINKFIDESISKLNEHIYDAVNTDLFNSIDCEEKVKNLKNDLIVYFKNKQKYLKQNRRSSDIKIIDEIVFTIICFFDETFICLNWNGRQFWRLDSIEKALYTSQAGGDLIFNTIEKLIQEKNSKDAELAKIYYTLLKLGFKGKYRELDFTEKYEELTEKLREIFSDSTSIGKEFEKPSYLVTRNKYENFIKKELIYLTIKYIFVGIVVSFLIGEIYWHIMLKLN</sequence>
<evidence type="ECO:0000256" key="1">
    <source>
        <dbReference type="SAM" id="Phobius"/>
    </source>
</evidence>
<keyword evidence="1" id="KW-0812">Transmembrane</keyword>
<accession>A0A6N6VW17</accession>
<feature type="transmembrane region" description="Helical" evidence="1">
    <location>
        <begin position="207"/>
        <end position="232"/>
    </location>
</feature>
<protein>
    <recommendedName>
        <fullName evidence="2">Type IV / VI secretion system DotU domain-containing protein</fullName>
    </recommendedName>
</protein>
<evidence type="ECO:0000313" key="3">
    <source>
        <dbReference type="EMBL" id="KAB8039959.1"/>
    </source>
</evidence>
<dbReference type="OrthoDB" id="345640at2"/>
<dbReference type="PANTHER" id="PTHR38033">
    <property type="entry name" value="MEMBRANE PROTEIN-RELATED"/>
    <property type="match status" value="1"/>
</dbReference>
<proteinExistence type="predicted"/>
<comment type="caution">
    <text evidence="3">The sequence shown here is derived from an EMBL/GenBank/DDBJ whole genome shotgun (WGS) entry which is preliminary data.</text>
</comment>
<dbReference type="Pfam" id="PF09850">
    <property type="entry name" value="DotU"/>
    <property type="match status" value="1"/>
</dbReference>
<dbReference type="PANTHER" id="PTHR38033:SF1">
    <property type="entry name" value="DOTU FAMILY TYPE IV_VI SECRETION SYSTEM PROTEIN"/>
    <property type="match status" value="1"/>
</dbReference>
<keyword evidence="1" id="KW-0472">Membrane</keyword>
<dbReference type="InterPro" id="IPR017732">
    <property type="entry name" value="T4/T6SS_DotU"/>
</dbReference>
<dbReference type="AlphaFoldDB" id="A0A6N6VW17"/>
<keyword evidence="4" id="KW-1185">Reference proteome</keyword>
<organism evidence="3 4">
    <name type="scientific">Silvanigrella paludirubra</name>
    <dbReference type="NCBI Taxonomy" id="2499159"/>
    <lineage>
        <taxon>Bacteria</taxon>
        <taxon>Pseudomonadati</taxon>
        <taxon>Bdellovibrionota</taxon>
        <taxon>Oligoflexia</taxon>
        <taxon>Silvanigrellales</taxon>
        <taxon>Silvanigrellaceae</taxon>
        <taxon>Silvanigrella</taxon>
    </lineage>
</organism>
<dbReference type="InterPro" id="IPR038522">
    <property type="entry name" value="T4/T6SS_DotU_sf"/>
</dbReference>